<evidence type="ECO:0000313" key="3">
    <source>
        <dbReference type="Proteomes" id="UP000049222"/>
    </source>
</evidence>
<dbReference type="RefSeq" id="WP_055081975.1">
    <property type="nucleotide sequence ID" value="NZ_CXSU01000005.1"/>
</dbReference>
<name>A0A0M6YGE2_9RHOB</name>
<dbReference type="STRING" id="420998.JDO7802_00339"/>
<protein>
    <submittedName>
        <fullName evidence="2">Uncharacterized protein</fullName>
    </submittedName>
</protein>
<dbReference type="EMBL" id="CXSU01000005">
    <property type="protein sequence ID" value="CTQ48337.1"/>
    <property type="molecule type" value="Genomic_DNA"/>
</dbReference>
<feature type="transmembrane region" description="Helical" evidence="1">
    <location>
        <begin position="34"/>
        <end position="52"/>
    </location>
</feature>
<dbReference type="AlphaFoldDB" id="A0A0M6YGE2"/>
<gene>
    <name evidence="2" type="ORF">JDO7802_00339</name>
</gene>
<organism evidence="2 3">
    <name type="scientific">Jannaschia donghaensis</name>
    <dbReference type="NCBI Taxonomy" id="420998"/>
    <lineage>
        <taxon>Bacteria</taxon>
        <taxon>Pseudomonadati</taxon>
        <taxon>Pseudomonadota</taxon>
        <taxon>Alphaproteobacteria</taxon>
        <taxon>Rhodobacterales</taxon>
        <taxon>Roseobacteraceae</taxon>
        <taxon>Jannaschia</taxon>
    </lineage>
</organism>
<evidence type="ECO:0000313" key="2">
    <source>
        <dbReference type="EMBL" id="CTQ48337.1"/>
    </source>
</evidence>
<feature type="transmembrane region" description="Helical" evidence="1">
    <location>
        <begin position="59"/>
        <end position="78"/>
    </location>
</feature>
<keyword evidence="1" id="KW-0472">Membrane</keyword>
<accession>A0A0M6YGE2</accession>
<keyword evidence="1" id="KW-1133">Transmembrane helix</keyword>
<dbReference type="OrthoDB" id="7659334at2"/>
<proteinExistence type="predicted"/>
<sequence>MEGLDGFLDSLARAWAGIPPVPDLGLPGPPDPPLLIVIATLVSALGIMGLVTGWVEKRLSAMSLGATVLGIALFVWVWETDRDGFGWLSVPEAFVELVARVLR</sequence>
<evidence type="ECO:0000256" key="1">
    <source>
        <dbReference type="SAM" id="Phobius"/>
    </source>
</evidence>
<reference evidence="2 3" key="1">
    <citation type="submission" date="2015-07" db="EMBL/GenBank/DDBJ databases">
        <authorList>
            <person name="Noorani M."/>
        </authorList>
    </citation>
    <scope>NUCLEOTIDE SEQUENCE [LARGE SCALE GENOMIC DNA]</scope>
    <source>
        <strain evidence="2 3">CECT 7802</strain>
    </source>
</reference>
<keyword evidence="1" id="KW-0812">Transmembrane</keyword>
<keyword evidence="3" id="KW-1185">Reference proteome</keyword>
<dbReference type="Proteomes" id="UP000049222">
    <property type="component" value="Unassembled WGS sequence"/>
</dbReference>